<dbReference type="GO" id="GO:0000160">
    <property type="term" value="P:phosphorelay signal transduction system"/>
    <property type="evidence" value="ECO:0007669"/>
    <property type="project" value="InterPro"/>
</dbReference>
<proteinExistence type="predicted"/>
<dbReference type="PANTHER" id="PTHR44688">
    <property type="entry name" value="DNA-BINDING TRANSCRIPTIONAL ACTIVATOR DEVR_DOSR"/>
    <property type="match status" value="1"/>
</dbReference>
<evidence type="ECO:0000259" key="5">
    <source>
        <dbReference type="PROSITE" id="PS50043"/>
    </source>
</evidence>
<evidence type="ECO:0000313" key="8">
    <source>
        <dbReference type="Proteomes" id="UP000317909"/>
    </source>
</evidence>
<dbReference type="CDD" id="cd06170">
    <property type="entry name" value="LuxR_C_like"/>
    <property type="match status" value="1"/>
</dbReference>
<dbReference type="KEGG" id="llh:I41_07910"/>
<dbReference type="EMBL" id="CP036339">
    <property type="protein sequence ID" value="QDT71631.1"/>
    <property type="molecule type" value="Genomic_DNA"/>
</dbReference>
<dbReference type="InterPro" id="IPR016032">
    <property type="entry name" value="Sig_transdc_resp-reg_C-effctor"/>
</dbReference>
<dbReference type="PANTHER" id="PTHR44688:SF16">
    <property type="entry name" value="DNA-BINDING TRANSCRIPTIONAL ACTIVATOR DEVR_DOSR"/>
    <property type="match status" value="1"/>
</dbReference>
<dbReference type="PROSITE" id="PS50110">
    <property type="entry name" value="RESPONSE_REGULATORY"/>
    <property type="match status" value="1"/>
</dbReference>
<sequence length="217" mass="23908">MTDSRPTGVNLSPAVYIIDVDPEARASLVKLVASMGFAPVAFGSREDYVTSLDANSHGCVLLSLHAPASAGLDLLQELTNLPNPMPVIIVTDCNAVPPAVRAMQLGVEAYLQKNCFSETTLWESIHAAFARDAVQRAAYQRREDLLSRLNELSPRERRVLEMLVQGCDHRQISDELNVSRRTVENRRARIMQKFGVDTFPQLIAIAIELGLPADAKQ</sequence>
<evidence type="ECO:0000256" key="1">
    <source>
        <dbReference type="ARBA" id="ARBA00023015"/>
    </source>
</evidence>
<evidence type="ECO:0000313" key="7">
    <source>
        <dbReference type="EMBL" id="QDT71631.1"/>
    </source>
</evidence>
<feature type="domain" description="Response regulatory" evidence="6">
    <location>
        <begin position="14"/>
        <end position="128"/>
    </location>
</feature>
<dbReference type="Pfam" id="PF00196">
    <property type="entry name" value="GerE"/>
    <property type="match status" value="1"/>
</dbReference>
<dbReference type="PRINTS" id="PR00038">
    <property type="entry name" value="HTHLUXR"/>
</dbReference>
<dbReference type="Gene3D" id="3.40.50.2300">
    <property type="match status" value="1"/>
</dbReference>
<dbReference type="Pfam" id="PF00072">
    <property type="entry name" value="Response_reg"/>
    <property type="match status" value="1"/>
</dbReference>
<dbReference type="SUPFAM" id="SSF46894">
    <property type="entry name" value="C-terminal effector domain of the bipartite response regulators"/>
    <property type="match status" value="1"/>
</dbReference>
<dbReference type="SUPFAM" id="SSF52172">
    <property type="entry name" value="CheY-like"/>
    <property type="match status" value="1"/>
</dbReference>
<organism evidence="7 8">
    <name type="scientific">Lacipirellula limnantheis</name>
    <dbReference type="NCBI Taxonomy" id="2528024"/>
    <lineage>
        <taxon>Bacteria</taxon>
        <taxon>Pseudomonadati</taxon>
        <taxon>Planctomycetota</taxon>
        <taxon>Planctomycetia</taxon>
        <taxon>Pirellulales</taxon>
        <taxon>Lacipirellulaceae</taxon>
        <taxon>Lacipirellula</taxon>
    </lineage>
</organism>
<feature type="domain" description="HTH luxR-type" evidence="5">
    <location>
        <begin position="145"/>
        <end position="210"/>
    </location>
</feature>
<comment type="caution">
    <text evidence="4">Lacks conserved residue(s) required for the propagation of feature annotation.</text>
</comment>
<evidence type="ECO:0000256" key="3">
    <source>
        <dbReference type="ARBA" id="ARBA00023163"/>
    </source>
</evidence>
<keyword evidence="1" id="KW-0805">Transcription regulation</keyword>
<dbReference type="InterPro" id="IPR000792">
    <property type="entry name" value="Tscrpt_reg_LuxR_C"/>
</dbReference>
<dbReference type="InterPro" id="IPR036388">
    <property type="entry name" value="WH-like_DNA-bd_sf"/>
</dbReference>
<dbReference type="SMART" id="SM00448">
    <property type="entry name" value="REC"/>
    <property type="match status" value="1"/>
</dbReference>
<reference evidence="7 8" key="1">
    <citation type="submission" date="2019-02" db="EMBL/GenBank/DDBJ databases">
        <title>Deep-cultivation of Planctomycetes and their phenomic and genomic characterization uncovers novel biology.</title>
        <authorList>
            <person name="Wiegand S."/>
            <person name="Jogler M."/>
            <person name="Boedeker C."/>
            <person name="Pinto D."/>
            <person name="Vollmers J."/>
            <person name="Rivas-Marin E."/>
            <person name="Kohn T."/>
            <person name="Peeters S.H."/>
            <person name="Heuer A."/>
            <person name="Rast P."/>
            <person name="Oberbeckmann S."/>
            <person name="Bunk B."/>
            <person name="Jeske O."/>
            <person name="Meyerdierks A."/>
            <person name="Storesund J.E."/>
            <person name="Kallscheuer N."/>
            <person name="Luecker S."/>
            <person name="Lage O.M."/>
            <person name="Pohl T."/>
            <person name="Merkel B.J."/>
            <person name="Hornburger P."/>
            <person name="Mueller R.-W."/>
            <person name="Bruemmer F."/>
            <person name="Labrenz M."/>
            <person name="Spormann A.M."/>
            <person name="Op den Camp H."/>
            <person name="Overmann J."/>
            <person name="Amann R."/>
            <person name="Jetten M.S.M."/>
            <person name="Mascher T."/>
            <person name="Medema M.H."/>
            <person name="Devos D.P."/>
            <person name="Kaster A.-K."/>
            <person name="Ovreas L."/>
            <person name="Rohde M."/>
            <person name="Galperin M.Y."/>
            <person name="Jogler C."/>
        </authorList>
    </citation>
    <scope>NUCLEOTIDE SEQUENCE [LARGE SCALE GENOMIC DNA]</scope>
    <source>
        <strain evidence="7 8">I41</strain>
    </source>
</reference>
<accession>A0A517TTC5</accession>
<dbReference type="AlphaFoldDB" id="A0A517TTC5"/>
<evidence type="ECO:0000256" key="2">
    <source>
        <dbReference type="ARBA" id="ARBA00023125"/>
    </source>
</evidence>
<keyword evidence="3" id="KW-0804">Transcription</keyword>
<dbReference type="GO" id="GO:0003677">
    <property type="term" value="F:DNA binding"/>
    <property type="evidence" value="ECO:0007669"/>
    <property type="project" value="UniProtKB-KW"/>
</dbReference>
<gene>
    <name evidence="7" type="primary">fixJ</name>
    <name evidence="7" type="ORF">I41_07910</name>
</gene>
<dbReference type="PROSITE" id="PS50043">
    <property type="entry name" value="HTH_LUXR_2"/>
    <property type="match status" value="1"/>
</dbReference>
<dbReference type="Proteomes" id="UP000317909">
    <property type="component" value="Chromosome"/>
</dbReference>
<dbReference type="InterPro" id="IPR001789">
    <property type="entry name" value="Sig_transdc_resp-reg_receiver"/>
</dbReference>
<dbReference type="InterPro" id="IPR011006">
    <property type="entry name" value="CheY-like_superfamily"/>
</dbReference>
<evidence type="ECO:0000256" key="4">
    <source>
        <dbReference type="PROSITE-ProRule" id="PRU00169"/>
    </source>
</evidence>
<keyword evidence="2" id="KW-0238">DNA-binding</keyword>
<dbReference type="RefSeq" id="WP_168206661.1">
    <property type="nucleotide sequence ID" value="NZ_CP036339.1"/>
</dbReference>
<protein>
    <submittedName>
        <fullName evidence="7">Transcriptional regulatory protein FixJ</fullName>
    </submittedName>
</protein>
<keyword evidence="8" id="KW-1185">Reference proteome</keyword>
<dbReference type="GO" id="GO:0006355">
    <property type="term" value="P:regulation of DNA-templated transcription"/>
    <property type="evidence" value="ECO:0007669"/>
    <property type="project" value="InterPro"/>
</dbReference>
<dbReference type="Gene3D" id="1.10.10.10">
    <property type="entry name" value="Winged helix-like DNA-binding domain superfamily/Winged helix DNA-binding domain"/>
    <property type="match status" value="1"/>
</dbReference>
<evidence type="ECO:0000259" key="6">
    <source>
        <dbReference type="PROSITE" id="PS50110"/>
    </source>
</evidence>
<dbReference type="SMART" id="SM00421">
    <property type="entry name" value="HTH_LUXR"/>
    <property type="match status" value="1"/>
</dbReference>
<name>A0A517TTC5_9BACT</name>